<name>A0ABP3GY34_9ACTN</name>
<reference evidence="5" key="1">
    <citation type="journal article" date="2019" name="Int. J. Syst. Evol. Microbiol.">
        <title>The Global Catalogue of Microorganisms (GCM) 10K type strain sequencing project: providing services to taxonomists for standard genome sequencing and annotation.</title>
        <authorList>
            <consortium name="The Broad Institute Genomics Platform"/>
            <consortium name="The Broad Institute Genome Sequencing Center for Infectious Disease"/>
            <person name="Wu L."/>
            <person name="Ma J."/>
        </authorList>
    </citation>
    <scope>NUCLEOTIDE SEQUENCE [LARGE SCALE GENOMIC DNA]</scope>
    <source>
        <strain evidence="5">JCM 3146</strain>
    </source>
</reference>
<dbReference type="PANTHER" id="PTHR43156">
    <property type="entry name" value="STAGE II SPORULATION PROTEIN E-RELATED"/>
    <property type="match status" value="1"/>
</dbReference>
<feature type="domain" description="PAS" evidence="2">
    <location>
        <begin position="1"/>
        <end position="65"/>
    </location>
</feature>
<dbReference type="Proteomes" id="UP001501822">
    <property type="component" value="Unassembled WGS sequence"/>
</dbReference>
<dbReference type="InterPro" id="IPR003018">
    <property type="entry name" value="GAF"/>
</dbReference>
<dbReference type="SUPFAM" id="SSF55785">
    <property type="entry name" value="PYP-like sensor domain (PAS domain)"/>
    <property type="match status" value="1"/>
</dbReference>
<dbReference type="SMART" id="SM00065">
    <property type="entry name" value="GAF"/>
    <property type="match status" value="1"/>
</dbReference>
<dbReference type="Pfam" id="PF13581">
    <property type="entry name" value="HATPase_c_2"/>
    <property type="match status" value="1"/>
</dbReference>
<sequence length="689" mass="74531">MADSSARTLVLGIGRAGRVLQCGQNSSGVLGRTPEELVGADVSGLFTDESKEALTGLLDALADRHERTAVLGLRAADGDPRNAVVTVQPMHATAADPVDLMTVRVAVTDLERFTDPALMRRAMLDDALVRIGATLDLDQMARELADVVVPHFCNSAGVLIQEAIVAADEQPSIAADGTTVLRRLAIASDEPDPRWNSAFPTGEVLTYPPDTPYTRCMATGEPVLVSHLDGKVARRTARLWRRKPVAKLLADTSMVVLPLIARGTTLGFLVCTRSPAHRPFDAYDVELGMEFAARAALYIDNARHYSRERATALTLQRSMLPTGLTAPSSVAVRHRYLPGNQLIEVGGDWYESIALPGGRVALIVGDVAGHGVRAAVTMGRLRTALRTIVNLELSPADGLQQLDALMREIGEREPAFATCVYAVYDATAGTCEIASAGHLPPLLLRPNGTSEFLDVPPAPPLGVGEGVIETRKFTVGDGSVLVLYTDGLVENRGQDIDDGLSRLRGLFGADALFRPLEELAKATLDSAYADHDRDDIAVLIARLRRLPAGHVVSWRLPALPSAVRDARVRVRETLERWGHEELSFSTELAVSELVTNALRYAAGDIELRLLRDRTLVCEVRDDADALPRARQAADDDEGGRGLQVVRRLAKRWGARPVRDGKVVWCEFELPGQEDDADGSWPGEAHHLPT</sequence>
<dbReference type="InterPro" id="IPR036457">
    <property type="entry name" value="PPM-type-like_dom_sf"/>
</dbReference>
<gene>
    <name evidence="4" type="ORF">GCM10010151_54230</name>
</gene>
<evidence type="ECO:0000259" key="3">
    <source>
        <dbReference type="PROSITE" id="PS51746"/>
    </source>
</evidence>
<keyword evidence="1" id="KW-0378">Hydrolase</keyword>
<dbReference type="SMART" id="SM00331">
    <property type="entry name" value="PP2C_SIG"/>
    <property type="match status" value="1"/>
</dbReference>
<dbReference type="CDD" id="cd16936">
    <property type="entry name" value="HATPase_RsbW-like"/>
    <property type="match status" value="1"/>
</dbReference>
<dbReference type="SUPFAM" id="SSF81606">
    <property type="entry name" value="PP2C-like"/>
    <property type="match status" value="1"/>
</dbReference>
<dbReference type="InterPro" id="IPR052016">
    <property type="entry name" value="Bact_Sigma-Reg"/>
</dbReference>
<dbReference type="PANTHER" id="PTHR43156:SF2">
    <property type="entry name" value="STAGE II SPORULATION PROTEIN E"/>
    <property type="match status" value="1"/>
</dbReference>
<dbReference type="EMBL" id="BAAABM010000049">
    <property type="protein sequence ID" value="GAA0357738.1"/>
    <property type="molecule type" value="Genomic_DNA"/>
</dbReference>
<dbReference type="Gene3D" id="3.60.40.10">
    <property type="entry name" value="PPM-type phosphatase domain"/>
    <property type="match status" value="1"/>
</dbReference>
<dbReference type="Pfam" id="PF01590">
    <property type="entry name" value="GAF"/>
    <property type="match status" value="1"/>
</dbReference>
<evidence type="ECO:0000313" key="5">
    <source>
        <dbReference type="Proteomes" id="UP001501822"/>
    </source>
</evidence>
<dbReference type="SUPFAM" id="SSF55874">
    <property type="entry name" value="ATPase domain of HSP90 chaperone/DNA topoisomerase II/histidine kinase"/>
    <property type="match status" value="1"/>
</dbReference>
<dbReference type="RefSeq" id="WP_252810190.1">
    <property type="nucleotide sequence ID" value="NZ_BAAABM010000049.1"/>
</dbReference>
<accession>A0ABP3GY34</accession>
<organism evidence="4 5">
    <name type="scientific">Actinoallomurus spadix</name>
    <dbReference type="NCBI Taxonomy" id="79912"/>
    <lineage>
        <taxon>Bacteria</taxon>
        <taxon>Bacillati</taxon>
        <taxon>Actinomycetota</taxon>
        <taxon>Actinomycetes</taxon>
        <taxon>Streptosporangiales</taxon>
        <taxon>Thermomonosporaceae</taxon>
        <taxon>Actinoallomurus</taxon>
    </lineage>
</organism>
<feature type="domain" description="PPM-type phosphatase" evidence="3">
    <location>
        <begin position="331"/>
        <end position="543"/>
    </location>
</feature>
<dbReference type="CDD" id="cd00130">
    <property type="entry name" value="PAS"/>
    <property type="match status" value="1"/>
</dbReference>
<keyword evidence="5" id="KW-1185">Reference proteome</keyword>
<dbReference type="InterPro" id="IPR029016">
    <property type="entry name" value="GAF-like_dom_sf"/>
</dbReference>
<dbReference type="InterPro" id="IPR003594">
    <property type="entry name" value="HATPase_dom"/>
</dbReference>
<proteinExistence type="predicted"/>
<dbReference type="PROSITE" id="PS51746">
    <property type="entry name" value="PPM_2"/>
    <property type="match status" value="1"/>
</dbReference>
<comment type="caution">
    <text evidence="4">The sequence shown here is derived from an EMBL/GenBank/DDBJ whole genome shotgun (WGS) entry which is preliminary data.</text>
</comment>
<evidence type="ECO:0000259" key="2">
    <source>
        <dbReference type="PROSITE" id="PS50112"/>
    </source>
</evidence>
<dbReference type="Gene3D" id="3.30.450.40">
    <property type="match status" value="1"/>
</dbReference>
<evidence type="ECO:0000256" key="1">
    <source>
        <dbReference type="ARBA" id="ARBA00022801"/>
    </source>
</evidence>
<dbReference type="PROSITE" id="PS50112">
    <property type="entry name" value="PAS"/>
    <property type="match status" value="1"/>
</dbReference>
<dbReference type="InterPro" id="IPR035965">
    <property type="entry name" value="PAS-like_dom_sf"/>
</dbReference>
<protein>
    <submittedName>
        <fullName evidence="4">SpoIIE family protein phosphatase</fullName>
    </submittedName>
</protein>
<evidence type="ECO:0000313" key="4">
    <source>
        <dbReference type="EMBL" id="GAA0357738.1"/>
    </source>
</evidence>
<dbReference type="InterPro" id="IPR001932">
    <property type="entry name" value="PPM-type_phosphatase-like_dom"/>
</dbReference>
<dbReference type="Gene3D" id="3.30.565.10">
    <property type="entry name" value="Histidine kinase-like ATPase, C-terminal domain"/>
    <property type="match status" value="1"/>
</dbReference>
<dbReference type="SUPFAM" id="SSF55781">
    <property type="entry name" value="GAF domain-like"/>
    <property type="match status" value="1"/>
</dbReference>
<dbReference type="Gene3D" id="3.30.450.20">
    <property type="entry name" value="PAS domain"/>
    <property type="match status" value="1"/>
</dbReference>
<dbReference type="Pfam" id="PF07228">
    <property type="entry name" value="SpoIIE"/>
    <property type="match status" value="1"/>
</dbReference>
<dbReference type="InterPro" id="IPR000014">
    <property type="entry name" value="PAS"/>
</dbReference>
<dbReference type="InterPro" id="IPR036890">
    <property type="entry name" value="HATPase_C_sf"/>
</dbReference>